<feature type="region of interest" description="Disordered" evidence="1">
    <location>
        <begin position="1"/>
        <end position="60"/>
    </location>
</feature>
<protein>
    <submittedName>
        <fullName evidence="2">Uncharacterized protein</fullName>
    </submittedName>
</protein>
<dbReference type="EMBL" id="NGFN01000017">
    <property type="protein sequence ID" value="OUD04262.1"/>
    <property type="molecule type" value="Genomic_DNA"/>
</dbReference>
<proteinExistence type="predicted"/>
<gene>
    <name evidence="2" type="ORF">CA983_05095</name>
</gene>
<name>A0A243S9E2_9ACTN</name>
<dbReference type="Proteomes" id="UP000195105">
    <property type="component" value="Unassembled WGS sequence"/>
</dbReference>
<reference evidence="2 3" key="1">
    <citation type="submission" date="2017-05" db="EMBL/GenBank/DDBJ databases">
        <title>Biotechnological potential of actinobacteria isolated from South African environments.</title>
        <authorList>
            <person name="Le Roes-Hill M."/>
            <person name="Prins A."/>
            <person name="Durrell K.A."/>
        </authorList>
    </citation>
    <scope>NUCLEOTIDE SEQUENCE [LARGE SCALE GENOMIC DNA]</scope>
    <source>
        <strain evidence="2 3">HMC13</strain>
    </source>
</reference>
<organism evidence="2 3">
    <name type="scientific">Streptomyces swartbergensis</name>
    <dbReference type="NCBI Taxonomy" id="487165"/>
    <lineage>
        <taxon>Bacteria</taxon>
        <taxon>Bacillati</taxon>
        <taxon>Actinomycetota</taxon>
        <taxon>Actinomycetes</taxon>
        <taxon>Kitasatosporales</taxon>
        <taxon>Streptomycetaceae</taxon>
        <taxon>Streptomyces</taxon>
    </lineage>
</organism>
<evidence type="ECO:0000313" key="2">
    <source>
        <dbReference type="EMBL" id="OUD04262.1"/>
    </source>
</evidence>
<accession>A0A243S9E2</accession>
<sequence>MRGHGKPDTAGVDERGHPDGAGDGTAADTEHSECAEPADAGLVRARSDGQPDDHGRDPGT</sequence>
<dbReference type="AlphaFoldDB" id="A0A243S9E2"/>
<evidence type="ECO:0000256" key="1">
    <source>
        <dbReference type="SAM" id="MobiDB-lite"/>
    </source>
</evidence>
<feature type="compositionally biased region" description="Basic and acidic residues" evidence="1">
    <location>
        <begin position="45"/>
        <end position="60"/>
    </location>
</feature>
<evidence type="ECO:0000313" key="3">
    <source>
        <dbReference type="Proteomes" id="UP000195105"/>
    </source>
</evidence>
<comment type="caution">
    <text evidence="2">The sequence shown here is derived from an EMBL/GenBank/DDBJ whole genome shotgun (WGS) entry which is preliminary data.</text>
</comment>
<keyword evidence="3" id="KW-1185">Reference proteome</keyword>